<organism evidence="1 2">
    <name type="scientific">Capsulimonas corticalis</name>
    <dbReference type="NCBI Taxonomy" id="2219043"/>
    <lineage>
        <taxon>Bacteria</taxon>
        <taxon>Bacillati</taxon>
        <taxon>Armatimonadota</taxon>
        <taxon>Armatimonadia</taxon>
        <taxon>Capsulimonadales</taxon>
        <taxon>Capsulimonadaceae</taxon>
        <taxon>Capsulimonas</taxon>
    </lineage>
</organism>
<dbReference type="Proteomes" id="UP000287394">
    <property type="component" value="Chromosome"/>
</dbReference>
<evidence type="ECO:0000313" key="2">
    <source>
        <dbReference type="Proteomes" id="UP000287394"/>
    </source>
</evidence>
<gene>
    <name evidence="1" type="ORF">CCAX7_54460</name>
</gene>
<dbReference type="EMBL" id="AP025739">
    <property type="protein sequence ID" value="BDI33395.1"/>
    <property type="molecule type" value="Genomic_DNA"/>
</dbReference>
<evidence type="ECO:0000313" key="1">
    <source>
        <dbReference type="EMBL" id="BDI33395.1"/>
    </source>
</evidence>
<dbReference type="KEGG" id="ccot:CCAX7_54460"/>
<keyword evidence="2" id="KW-1185">Reference proteome</keyword>
<name>A0A402D5T4_9BACT</name>
<proteinExistence type="predicted"/>
<sequence length="284" mass="28429">MSLYLPDIPLDNRANKTLFGSSMRAIDLVLIKALGAGVISGLTVDNAGNLQIGEAAIGHVVAVTAPISVMTTSSNVVSACAPSALNYVFLQMPPMPSAVPSAGSAAGVVGVDGRDAGQIVVNTSGVAPANAALIATVQTGAGNAVVAVNNAPTGRNNLILPSQIQAQIQALRTRDLFVSGALPVQNGMILWRVPSALTITQLKASIVVAPVGSAQIWDVKRNGVSIFSVSGNRLSIAAGATQGASAVADNAATCAEGDIISIDVTQAGSTSPAAGFAGTLYFKA</sequence>
<protein>
    <submittedName>
        <fullName evidence="1">Uncharacterized protein</fullName>
    </submittedName>
</protein>
<dbReference type="RefSeq" id="WP_119324855.1">
    <property type="nucleotide sequence ID" value="NZ_AP025739.1"/>
</dbReference>
<accession>A0A402D5T4</accession>
<dbReference type="AlphaFoldDB" id="A0A402D5T4"/>
<reference evidence="1 2" key="1">
    <citation type="journal article" date="2019" name="Int. J. Syst. Evol. Microbiol.">
        <title>Capsulimonas corticalis gen. nov., sp. nov., an aerobic capsulated bacterium, of a novel bacterial order, Capsulimonadales ord. nov., of the class Armatimonadia of the phylum Armatimonadetes.</title>
        <authorList>
            <person name="Li J."/>
            <person name="Kudo C."/>
            <person name="Tonouchi A."/>
        </authorList>
    </citation>
    <scope>NUCLEOTIDE SEQUENCE [LARGE SCALE GENOMIC DNA]</scope>
    <source>
        <strain evidence="1 2">AX-7</strain>
    </source>
</reference>